<dbReference type="EMBL" id="JAFMOY010000115">
    <property type="protein sequence ID" value="MBU9844664.1"/>
    <property type="molecule type" value="Genomic_DNA"/>
</dbReference>
<evidence type="ECO:0000313" key="4">
    <source>
        <dbReference type="Proteomes" id="UP000739284"/>
    </source>
</evidence>
<dbReference type="InterPro" id="IPR038729">
    <property type="entry name" value="Rad50/SbcC_AAA"/>
</dbReference>
<dbReference type="PANTHER" id="PTHR32114">
    <property type="entry name" value="ABC TRANSPORTER ABCH.3"/>
    <property type="match status" value="1"/>
</dbReference>
<dbReference type="Proteomes" id="UP000739284">
    <property type="component" value="Unassembled WGS sequence"/>
</dbReference>
<dbReference type="RefSeq" id="WP_217148506.1">
    <property type="nucleotide sequence ID" value="NZ_JAFMOY010000115.1"/>
</dbReference>
<sequence length="1044" mass="119480">MKIKKVEIEGFRAYKYKEDGIFDFTNDDEMPSNFVAIYAPNGFGKSSFYDAVEWAITNHLERLGGDYNRSNHELAAKSTKEKGIAQKILRNKDVDSSIPTRVTVTTTLPKPFNRNLRAPRSNSSDIRIGVNKNKENEYFRKIILSQDEIDRFLREAKPQDRYNRFMESFGCDAEIARQELTVLINDNKVVLADLEKERNKLLDQLQEPVDVYMFEKFNKIVSELNKDDENLILVDDQFSLNTQHDMVSAIITRTQELKKQASANINLRESLTKYFSKLPELKLNLSLIKEQQHKLLKFSKGLQEAERYQSLLTSYSTIQNEYQYASQQLLTLNEVAEYLKIFLDTQSEITNVTEKCSSLSRQHTYEATILVDLQQSLSKLDSDLTEADNRSLLLRTALDNCSSIYSEINVQQERLKKLSAQVVNTNLSLILNKNLRDNIQLELTTISSLTVNAESLLNSDLSAINFDKLKLDELGHISEELKALLLHDQSIKKTQISLAEQMGLHERLVTSGLEYLSIWPTNICPLCNKPHDSESALQKEVKNTELLSILSKENAEKLNASTKRQSLLKAKMDAIVQEAVRIQMDRLSDLRTKLNDQGLQVSKLEEQKSLLQAEVNSLQLQIKSLQLSVWELTKEELISRTEAELKDLTLKKEELLNSKTVLSQNIDEKKLLITQIESSIKMLNLQIKTTASKSAYQKVNVYLIENSLQPHEFKTYYVEKRAAIEKCRKEHLSDAKKIAEQSKSLKETMIANETMTDIEVLSAEKKQAENHIAEYESFIQSFVASLNQMIGPQDGKTADEIGITITETINFQILQYRGIDSKLKKFELLSELLKATELYLTNQVLRENLTTVEKRLTQRNQVDKVLLAEREKVIDELRKLIREFFYEDLIDSIYRKIDPHPSLKKVEFRPDFETSDRPGLNIVLSDEEGKTVSPILFFSAAQLNILSLSVFLASALHAKDDNGDPIDVIMIDDPIQSMDSINVLATIDLLRSISVRFNKQIIISTHDDNFFSLLQRKIPSQVMGSKFLKLEKFGVVVPVESLSN</sequence>
<gene>
    <name evidence="3" type="ORF">J1784_06535</name>
</gene>
<feature type="coiled-coil region" evidence="1">
    <location>
        <begin position="751"/>
        <end position="778"/>
    </location>
</feature>
<accession>A0ABS6LCK7</accession>
<feature type="domain" description="Rad50/SbcC-type AAA" evidence="2">
    <location>
        <begin position="5"/>
        <end position="217"/>
    </location>
</feature>
<reference evidence="3 4" key="1">
    <citation type="submission" date="2021-03" db="EMBL/GenBank/DDBJ databases">
        <title>Five novel Rahnella species.</title>
        <authorList>
            <person name="Brady C."/>
            <person name="Asselin J."/>
            <person name="Beer S."/>
            <person name="Bruberg M.B."/>
            <person name="Crampton B."/>
            <person name="Venter S."/>
            <person name="Arnold D."/>
            <person name="Denman S."/>
        </authorList>
    </citation>
    <scope>NUCLEOTIDE SEQUENCE [LARGE SCALE GENOMIC DNA]</scope>
    <source>
        <strain evidence="3 4">FRB 231</strain>
    </source>
</reference>
<comment type="caution">
    <text evidence="3">The sequence shown here is derived from an EMBL/GenBank/DDBJ whole genome shotgun (WGS) entry which is preliminary data.</text>
</comment>
<evidence type="ECO:0000259" key="2">
    <source>
        <dbReference type="Pfam" id="PF13476"/>
    </source>
</evidence>
<protein>
    <submittedName>
        <fullName evidence="3">DNA repair protein</fullName>
    </submittedName>
</protein>
<organism evidence="3 4">
    <name type="scientific">Rahnella ecdela</name>
    <dbReference type="NCBI Taxonomy" id="2816250"/>
    <lineage>
        <taxon>Bacteria</taxon>
        <taxon>Pseudomonadati</taxon>
        <taxon>Pseudomonadota</taxon>
        <taxon>Gammaproteobacteria</taxon>
        <taxon>Enterobacterales</taxon>
        <taxon>Yersiniaceae</taxon>
        <taxon>Rahnella</taxon>
    </lineage>
</organism>
<name>A0ABS6LCK7_9GAMM</name>
<evidence type="ECO:0000313" key="3">
    <source>
        <dbReference type="EMBL" id="MBU9844664.1"/>
    </source>
</evidence>
<keyword evidence="4" id="KW-1185">Reference proteome</keyword>
<keyword evidence="1" id="KW-0175">Coiled coil</keyword>
<proteinExistence type="predicted"/>
<feature type="coiled-coil region" evidence="1">
    <location>
        <begin position="587"/>
        <end position="665"/>
    </location>
</feature>
<dbReference type="Pfam" id="PF13476">
    <property type="entry name" value="AAA_23"/>
    <property type="match status" value="1"/>
</dbReference>
<dbReference type="PANTHER" id="PTHR32114:SF2">
    <property type="entry name" value="ABC TRANSPORTER ABCH.3"/>
    <property type="match status" value="1"/>
</dbReference>
<evidence type="ECO:0000256" key="1">
    <source>
        <dbReference type="SAM" id="Coils"/>
    </source>
</evidence>